<proteinExistence type="predicted"/>
<feature type="domain" description="Sulfatase N-terminal" evidence="3">
    <location>
        <begin position="30"/>
        <end position="386"/>
    </location>
</feature>
<keyword evidence="5" id="KW-1185">Reference proteome</keyword>
<dbReference type="GO" id="GO:0046872">
    <property type="term" value="F:metal ion binding"/>
    <property type="evidence" value="ECO:0007669"/>
    <property type="project" value="UniProtKB-KW"/>
</dbReference>
<protein>
    <submittedName>
        <fullName evidence="4">Mucin-desulfating sulfatase (N-acetylglucosamine-6-sulfatase)</fullName>
    </submittedName>
</protein>
<dbReference type="Proteomes" id="UP000430202">
    <property type="component" value="Unassembled WGS sequence"/>
</dbReference>
<accession>A0A653M9J4</accession>
<dbReference type="EMBL" id="CABWLR010000001">
    <property type="protein sequence ID" value="VXB01597.1"/>
    <property type="molecule type" value="Genomic_DNA"/>
</dbReference>
<dbReference type="GO" id="GO:0005737">
    <property type="term" value="C:cytoplasm"/>
    <property type="evidence" value="ECO:0007669"/>
    <property type="project" value="TreeGrafter"/>
</dbReference>
<sequence length="511" mass="59085">MLMKSTRYIIFCLGLLVLSSSYGQKEVKPPNIIFLMTDDQKWDNMGCYGKPEFNTPNIDKLASSAVVFDRAYQAVAICMPSRVTMITGRFNSNHKVGFVAPTDYTLSQSDFNNGYPAILKKAGYRNGFIGKVGFTVTKEAQRPSMPKEHFYQQNMAAVFDFFAGSQEHDRNGVVMWPEDDKGLQGIYRKGRVNSGRTLRTGEAMLRFLDTQPKNQPFCLSVSFYAVKHDRDKDMYMPHHDLFKDKELSVPENWVEGENDKLPTVVKENARGVRLHKQRSSTPELQQKLVRRFATQGYSVDDQVGLLVAKLKEKGLLDNTIIIYTSDNGRFQGTHGLFDKCLLYEESVKAPLIVYDGRVPESERGFRENALISSVDIAPTILSLADITAPKSMQGKDFSKLLNKTQDMSQWRNAVFMEDLFIEEMFHQRYKENVDEINQELINTNRSYRSRGIRTDRYKYFVYYEHNPKIEELYDVENDPLEQNNLVNNKEYFDVLKRLRKQTEEMYLEALR</sequence>
<gene>
    <name evidence="4" type="ORF">MARI151_10290</name>
</gene>
<dbReference type="SUPFAM" id="SSF53649">
    <property type="entry name" value="Alkaline phosphatase-like"/>
    <property type="match status" value="1"/>
</dbReference>
<dbReference type="PANTHER" id="PTHR45953">
    <property type="entry name" value="IDURONATE 2-SULFATASE"/>
    <property type="match status" value="1"/>
</dbReference>
<dbReference type="Gene3D" id="3.40.720.10">
    <property type="entry name" value="Alkaline Phosphatase, subunit A"/>
    <property type="match status" value="1"/>
</dbReference>
<evidence type="ECO:0000256" key="2">
    <source>
        <dbReference type="ARBA" id="ARBA00022801"/>
    </source>
</evidence>
<dbReference type="GO" id="GO:0008484">
    <property type="term" value="F:sulfuric ester hydrolase activity"/>
    <property type="evidence" value="ECO:0007669"/>
    <property type="project" value="TreeGrafter"/>
</dbReference>
<evidence type="ECO:0000256" key="1">
    <source>
        <dbReference type="ARBA" id="ARBA00022723"/>
    </source>
</evidence>
<dbReference type="AlphaFoldDB" id="A0A653M9J4"/>
<evidence type="ECO:0000259" key="3">
    <source>
        <dbReference type="Pfam" id="PF00884"/>
    </source>
</evidence>
<dbReference type="Pfam" id="PF00884">
    <property type="entry name" value="Sulfatase"/>
    <property type="match status" value="1"/>
</dbReference>
<dbReference type="InterPro" id="IPR000917">
    <property type="entry name" value="Sulfatase_N"/>
</dbReference>
<keyword evidence="2" id="KW-0378">Hydrolase</keyword>
<dbReference type="InterPro" id="IPR017850">
    <property type="entry name" value="Alkaline_phosphatase_core_sf"/>
</dbReference>
<evidence type="ECO:0000313" key="5">
    <source>
        <dbReference type="Proteomes" id="UP000430202"/>
    </source>
</evidence>
<name>A0A653M9J4_9FLAO</name>
<organism evidence="4 5">
    <name type="scientific">Maribacter litoralis</name>
    <dbReference type="NCBI Taxonomy" id="2059726"/>
    <lineage>
        <taxon>Bacteria</taxon>
        <taxon>Pseudomonadati</taxon>
        <taxon>Bacteroidota</taxon>
        <taxon>Flavobacteriia</taxon>
        <taxon>Flavobacteriales</taxon>
        <taxon>Flavobacteriaceae</taxon>
        <taxon>Maribacter</taxon>
    </lineage>
</organism>
<evidence type="ECO:0000313" key="4">
    <source>
        <dbReference type="EMBL" id="VXB01597.1"/>
    </source>
</evidence>
<dbReference type="PANTHER" id="PTHR45953:SF1">
    <property type="entry name" value="IDURONATE 2-SULFATASE"/>
    <property type="match status" value="1"/>
</dbReference>
<keyword evidence="1" id="KW-0479">Metal-binding</keyword>
<reference evidence="4 5" key="1">
    <citation type="submission" date="2019-10" db="EMBL/GenBank/DDBJ databases">
        <authorList>
            <person name="Karimi E."/>
        </authorList>
    </citation>
    <scope>NUCLEOTIDE SEQUENCE [LARGE SCALE GENOMIC DNA]</scope>
    <source>
        <strain evidence="4">Maribacter sp. 151</strain>
    </source>
</reference>